<name>A0AA39U9E6_9AGAR</name>
<proteinExistence type="predicted"/>
<feature type="region of interest" description="Disordered" evidence="1">
    <location>
        <begin position="186"/>
        <end position="240"/>
    </location>
</feature>
<dbReference type="Proteomes" id="UP001175227">
    <property type="component" value="Unassembled WGS sequence"/>
</dbReference>
<evidence type="ECO:0000256" key="1">
    <source>
        <dbReference type="SAM" id="MobiDB-lite"/>
    </source>
</evidence>
<protein>
    <submittedName>
        <fullName evidence="2">Uncharacterized protein</fullName>
    </submittedName>
</protein>
<reference evidence="2" key="1">
    <citation type="submission" date="2023-06" db="EMBL/GenBank/DDBJ databases">
        <authorList>
            <consortium name="Lawrence Berkeley National Laboratory"/>
            <person name="Ahrendt S."/>
            <person name="Sahu N."/>
            <person name="Indic B."/>
            <person name="Wong-Bajracharya J."/>
            <person name="Merenyi Z."/>
            <person name="Ke H.-M."/>
            <person name="Monk M."/>
            <person name="Kocsube S."/>
            <person name="Drula E."/>
            <person name="Lipzen A."/>
            <person name="Balint B."/>
            <person name="Henrissat B."/>
            <person name="Andreopoulos B."/>
            <person name="Martin F.M."/>
            <person name="Harder C.B."/>
            <person name="Rigling D."/>
            <person name="Ford K.L."/>
            <person name="Foster G.D."/>
            <person name="Pangilinan J."/>
            <person name="Papanicolaou A."/>
            <person name="Barry K."/>
            <person name="LaButti K."/>
            <person name="Viragh M."/>
            <person name="Koriabine M."/>
            <person name="Yan M."/>
            <person name="Riley R."/>
            <person name="Champramary S."/>
            <person name="Plett K.L."/>
            <person name="Tsai I.J."/>
            <person name="Slot J."/>
            <person name="Sipos G."/>
            <person name="Plett J."/>
            <person name="Nagy L.G."/>
            <person name="Grigoriev I.V."/>
        </authorList>
    </citation>
    <scope>NUCLEOTIDE SEQUENCE</scope>
    <source>
        <strain evidence="2">ICMP 16352</strain>
    </source>
</reference>
<organism evidence="2 3">
    <name type="scientific">Armillaria novae-zelandiae</name>
    <dbReference type="NCBI Taxonomy" id="153914"/>
    <lineage>
        <taxon>Eukaryota</taxon>
        <taxon>Fungi</taxon>
        <taxon>Dikarya</taxon>
        <taxon>Basidiomycota</taxon>
        <taxon>Agaricomycotina</taxon>
        <taxon>Agaricomycetes</taxon>
        <taxon>Agaricomycetidae</taxon>
        <taxon>Agaricales</taxon>
        <taxon>Marasmiineae</taxon>
        <taxon>Physalacriaceae</taxon>
        <taxon>Armillaria</taxon>
    </lineage>
</organism>
<sequence length="310" mass="35733">MLDRDEADRLPVVIPQEDINNDPEAFTWYEGPRGGGFTIPFQFKKYPNRPVNETPMEYLHYIVNKCNWYTKDIHWAFFDAIGTYFEGLMEYAEDHYAAFIVLGFSRKHRGKRLQQCREKPWMKWTTERPDLTQKYIVYFTAVRYLLDNPQHYTANRDIGELLSVTRYEDDLDLVEEDDEYEMNSFINDDDTEEEQEQDQEPESSETADDSEASSHTEVETTQPSNVEGSESGIGGGINSEPSVWTPPCMIPVNVRGQFQCPHHLLLASTEKDLVNSVSKASPRKRKFSSVDSSDHSEDADDAEEDKPAKS</sequence>
<dbReference type="EMBL" id="JAUEPR010000029">
    <property type="protein sequence ID" value="KAK0474119.1"/>
    <property type="molecule type" value="Genomic_DNA"/>
</dbReference>
<dbReference type="AlphaFoldDB" id="A0AA39U9E6"/>
<gene>
    <name evidence="2" type="ORF">IW261DRAFT_1569176</name>
</gene>
<comment type="caution">
    <text evidence="2">The sequence shown here is derived from an EMBL/GenBank/DDBJ whole genome shotgun (WGS) entry which is preliminary data.</text>
</comment>
<evidence type="ECO:0000313" key="2">
    <source>
        <dbReference type="EMBL" id="KAK0474119.1"/>
    </source>
</evidence>
<feature type="compositionally biased region" description="Acidic residues" evidence="1">
    <location>
        <begin position="186"/>
        <end position="211"/>
    </location>
</feature>
<keyword evidence="3" id="KW-1185">Reference proteome</keyword>
<accession>A0AA39U9E6</accession>
<evidence type="ECO:0000313" key="3">
    <source>
        <dbReference type="Proteomes" id="UP001175227"/>
    </source>
</evidence>
<feature type="region of interest" description="Disordered" evidence="1">
    <location>
        <begin position="273"/>
        <end position="310"/>
    </location>
</feature>